<dbReference type="Pfam" id="PF17853">
    <property type="entry name" value="GGDEF_2"/>
    <property type="match status" value="1"/>
</dbReference>
<dbReference type="InterPro" id="IPR041522">
    <property type="entry name" value="CdaR_GGDEF"/>
</dbReference>
<dbReference type="InterPro" id="IPR025736">
    <property type="entry name" value="PucR_C-HTH_dom"/>
</dbReference>
<gene>
    <name evidence="5" type="ORF">D3250_04345</name>
</gene>
<evidence type="ECO:0000313" key="6">
    <source>
        <dbReference type="Proteomes" id="UP000266615"/>
    </source>
</evidence>
<feature type="domain" description="PucR C-terminal helix-turn-helix" evidence="2">
    <location>
        <begin position="328"/>
        <end position="385"/>
    </location>
</feature>
<evidence type="ECO:0000256" key="1">
    <source>
        <dbReference type="ARBA" id="ARBA00006754"/>
    </source>
</evidence>
<feature type="domain" description="RsbT co-antagonist protein RsbRD N-terminal" evidence="3">
    <location>
        <begin position="28"/>
        <end position="160"/>
    </location>
</feature>
<dbReference type="RefSeq" id="WP_119902082.1">
    <property type="nucleotide sequence ID" value="NZ_QYZP01000001.1"/>
</dbReference>
<dbReference type="InterPro" id="IPR042070">
    <property type="entry name" value="PucR_C-HTH_sf"/>
</dbReference>
<dbReference type="PANTHER" id="PTHR33744">
    <property type="entry name" value="CARBOHYDRATE DIACID REGULATOR"/>
    <property type="match status" value="1"/>
</dbReference>
<evidence type="ECO:0000259" key="2">
    <source>
        <dbReference type="Pfam" id="PF13556"/>
    </source>
</evidence>
<sequence>MYTPTAHSGRQQSPQWEQLLDQMSSDQAMVDQTLTDLHKKVPGYENVPRPSLEASVRRNIALTIRTIQDGHEPAPDEVAEADALAVERYAQGVPIGSVLAGFRVSLSLIFRNILTRAPEWGIPTEQILTSSTLLWALGDAFSTRAVAVYQEKKVSRAVTDSALRAEWIRNVVTTAMPPAERIRGATLYDVPTTEPLRAMVLSAPPGYEVDRMQRVESWAQRAEIRVLVAVQGSCLVGIMVDRPEPGTGPHGLTIGLGEATPLEELSRSFQSASMTLEAAESIGRTGVVDLAQLSWRLGVHNCPETTDLLYGLHLAPLENSGEFGQHILEAVDAYLKHRMSIPLAARSIPIHVNTLRYRLQRFSELTGADLGDLDTLIELSWVLAAGKHRDINRRPSS</sequence>
<name>A0A3A4F562_9MICC</name>
<feature type="domain" description="CdaR GGDEF-like" evidence="4">
    <location>
        <begin position="180"/>
        <end position="277"/>
    </location>
</feature>
<proteinExistence type="inferred from homology"/>
<accession>A0A3A4F562</accession>
<protein>
    <submittedName>
        <fullName evidence="5">PucR family transcriptional regulator</fullName>
    </submittedName>
</protein>
<keyword evidence="6" id="KW-1185">Reference proteome</keyword>
<dbReference type="Gene3D" id="1.10.10.2840">
    <property type="entry name" value="PucR C-terminal helix-turn-helix domain"/>
    <property type="match status" value="1"/>
</dbReference>
<dbReference type="Pfam" id="PF14361">
    <property type="entry name" value="RsbRD_N"/>
    <property type="match status" value="1"/>
</dbReference>
<evidence type="ECO:0000259" key="4">
    <source>
        <dbReference type="Pfam" id="PF17853"/>
    </source>
</evidence>
<organism evidence="5 6">
    <name type="scientific">Nesterenkonia natronophila</name>
    <dbReference type="NCBI Taxonomy" id="2174932"/>
    <lineage>
        <taxon>Bacteria</taxon>
        <taxon>Bacillati</taxon>
        <taxon>Actinomycetota</taxon>
        <taxon>Actinomycetes</taxon>
        <taxon>Micrococcales</taxon>
        <taxon>Micrococcaceae</taxon>
        <taxon>Nesterenkonia</taxon>
    </lineage>
</organism>
<evidence type="ECO:0000313" key="5">
    <source>
        <dbReference type="EMBL" id="RJN33038.1"/>
    </source>
</evidence>
<dbReference type="InterPro" id="IPR025751">
    <property type="entry name" value="RsbRD_N_dom"/>
</dbReference>
<evidence type="ECO:0000259" key="3">
    <source>
        <dbReference type="Pfam" id="PF14361"/>
    </source>
</evidence>
<dbReference type="InterPro" id="IPR051448">
    <property type="entry name" value="CdaR-like_regulators"/>
</dbReference>
<dbReference type="Proteomes" id="UP000266615">
    <property type="component" value="Unassembled WGS sequence"/>
</dbReference>
<dbReference type="PANTHER" id="PTHR33744:SF7">
    <property type="entry name" value="PUCR FAMILY TRANSCRIPTIONAL REGULATOR"/>
    <property type="match status" value="1"/>
</dbReference>
<dbReference type="Pfam" id="PF13556">
    <property type="entry name" value="HTH_30"/>
    <property type="match status" value="1"/>
</dbReference>
<comment type="caution">
    <text evidence="5">The sequence shown here is derived from an EMBL/GenBank/DDBJ whole genome shotgun (WGS) entry which is preliminary data.</text>
</comment>
<reference evidence="5 6" key="1">
    <citation type="submission" date="2018-09" db="EMBL/GenBank/DDBJ databases">
        <title>Nesterenkonia natronophila sp. nov., an alkaliphilic actinobacteriume isolated from a soda lake, and emended description of the genus Nesterenkonia.</title>
        <authorList>
            <person name="Menes R.J."/>
            <person name="Iriarte A."/>
        </authorList>
    </citation>
    <scope>NUCLEOTIDE SEQUENCE [LARGE SCALE GENOMIC DNA]</scope>
    <source>
        <strain evidence="5 6">M8</strain>
    </source>
</reference>
<dbReference type="AlphaFoldDB" id="A0A3A4F562"/>
<dbReference type="OrthoDB" id="3190266at2"/>
<comment type="similarity">
    <text evidence="1">Belongs to the CdaR family.</text>
</comment>
<dbReference type="EMBL" id="QYZP01000001">
    <property type="protein sequence ID" value="RJN33038.1"/>
    <property type="molecule type" value="Genomic_DNA"/>
</dbReference>